<dbReference type="EMBL" id="LACI01001319">
    <property type="protein sequence ID" value="KJU84727.1"/>
    <property type="molecule type" value="Genomic_DNA"/>
</dbReference>
<evidence type="ECO:0000313" key="2">
    <source>
        <dbReference type="EMBL" id="KJU84727.1"/>
    </source>
</evidence>
<reference evidence="2 3" key="1">
    <citation type="submission" date="2015-02" db="EMBL/GenBank/DDBJ databases">
        <title>Single-cell genomics of uncultivated deep-branching MTB reveals a conserved set of magnetosome genes.</title>
        <authorList>
            <person name="Kolinko S."/>
            <person name="Richter M."/>
            <person name="Glockner F.O."/>
            <person name="Brachmann A."/>
            <person name="Schuler D."/>
        </authorList>
    </citation>
    <scope>NUCLEOTIDE SEQUENCE [LARGE SCALE GENOMIC DNA]</scope>
    <source>
        <strain evidence="2">TM-1</strain>
    </source>
</reference>
<evidence type="ECO:0000313" key="3">
    <source>
        <dbReference type="Proteomes" id="UP000033423"/>
    </source>
</evidence>
<comment type="caution">
    <text evidence="2">The sequence shown here is derived from an EMBL/GenBank/DDBJ whole genome shotgun (WGS) entry which is preliminary data.</text>
</comment>
<keyword evidence="3" id="KW-1185">Reference proteome</keyword>
<proteinExistence type="predicted"/>
<protein>
    <submittedName>
        <fullName evidence="2">Uncharacterized protein</fullName>
    </submittedName>
</protein>
<evidence type="ECO:0000256" key="1">
    <source>
        <dbReference type="SAM" id="Phobius"/>
    </source>
</evidence>
<dbReference type="Proteomes" id="UP000033423">
    <property type="component" value="Unassembled WGS sequence"/>
</dbReference>
<dbReference type="AlphaFoldDB" id="A0A0F3GSB4"/>
<organism evidence="2 3">
    <name type="scientific">Candidatus Magnetobacterium bavaricum</name>
    <dbReference type="NCBI Taxonomy" id="29290"/>
    <lineage>
        <taxon>Bacteria</taxon>
        <taxon>Pseudomonadati</taxon>
        <taxon>Nitrospirota</taxon>
        <taxon>Thermodesulfovibrionia</taxon>
        <taxon>Thermodesulfovibrionales</taxon>
        <taxon>Candidatus Magnetobacteriaceae</taxon>
        <taxon>Candidatus Magnetobacterium</taxon>
    </lineage>
</organism>
<sequence>MLSAMNRHAANLLSIGFLWILISGLWWCIIMLLMSSVSPIDFAMIYPPME</sequence>
<keyword evidence="1" id="KW-0812">Transmembrane</keyword>
<feature type="transmembrane region" description="Helical" evidence="1">
    <location>
        <begin position="12"/>
        <end position="34"/>
    </location>
</feature>
<accession>A0A0F3GSB4</accession>
<keyword evidence="1" id="KW-1133">Transmembrane helix</keyword>
<keyword evidence="1" id="KW-0472">Membrane</keyword>
<name>A0A0F3GSB4_9BACT</name>
<gene>
    <name evidence="2" type="ORF">MBAV_003079</name>
</gene>